<feature type="transmembrane region" description="Helical" evidence="1">
    <location>
        <begin position="260"/>
        <end position="279"/>
    </location>
</feature>
<dbReference type="EMBL" id="CP045737">
    <property type="protein sequence ID" value="QGG41994.1"/>
    <property type="molecule type" value="Genomic_DNA"/>
</dbReference>
<dbReference type="Proteomes" id="UP000392064">
    <property type="component" value="Chromosome"/>
</dbReference>
<feature type="transmembrane region" description="Helical" evidence="1">
    <location>
        <begin position="230"/>
        <end position="248"/>
    </location>
</feature>
<dbReference type="AlphaFoldDB" id="A0A5Q2MFR9"/>
<name>A0A5Q2MFR9_9ACTN</name>
<feature type="transmembrane region" description="Helical" evidence="1">
    <location>
        <begin position="177"/>
        <end position="195"/>
    </location>
</feature>
<reference evidence="2 3" key="1">
    <citation type="submission" date="2019-11" db="EMBL/GenBank/DDBJ databases">
        <authorList>
            <person name="Li J."/>
        </authorList>
    </citation>
    <scope>NUCLEOTIDE SEQUENCE [LARGE SCALE GENOMIC DNA]</scope>
    <source>
        <strain evidence="2 3">MF47</strain>
    </source>
</reference>
<evidence type="ECO:0000313" key="2">
    <source>
        <dbReference type="EMBL" id="QGG41994.1"/>
    </source>
</evidence>
<sequence>MSTTGTRWGSVATVMVAAPWLAEMSWGGIPFAEVLLVIAFLGPMYGGAALLIREVARRTGRGWPTVLLLAVAFGVFQAGVVDQSLFNPAYGRYDFQHPLHVEIIDISLYYLLAFVAGHVVMSITMPIVLAEAWSRHPTAPWLTRRGLVVVAVLYVLATAVNHVGVKDEDGGGFQASPLQAGTALLTVGLLVVAACAWPRRTTTATRVPPRPVLAALGFLAYLFYLPGESAAAFASGIVVVTGTCLAVGRWSRAAGWTDDHVFWLALGALLTGAVLPYWAEPYDVGVSGAREALDDTVAALVCVTGAGLTLWRRHSGEQLRAGP</sequence>
<dbReference type="KEGG" id="aef:GEV26_11805"/>
<feature type="transmembrane region" description="Helical" evidence="1">
    <location>
        <begin position="64"/>
        <end position="86"/>
    </location>
</feature>
<gene>
    <name evidence="2" type="ORF">GEV26_11805</name>
</gene>
<feature type="transmembrane region" description="Helical" evidence="1">
    <location>
        <begin position="146"/>
        <end position="165"/>
    </location>
</feature>
<feature type="transmembrane region" description="Helical" evidence="1">
    <location>
        <begin position="29"/>
        <end position="52"/>
    </location>
</feature>
<protein>
    <submittedName>
        <fullName evidence="2">Uncharacterized protein</fullName>
    </submittedName>
</protein>
<keyword evidence="1" id="KW-1133">Transmembrane helix</keyword>
<keyword evidence="1" id="KW-0472">Membrane</keyword>
<organism evidence="2 3">
    <name type="scientific">Aeromicrobium yanjiei</name>
    <dbReference type="NCBI Taxonomy" id="2662028"/>
    <lineage>
        <taxon>Bacteria</taxon>
        <taxon>Bacillati</taxon>
        <taxon>Actinomycetota</taxon>
        <taxon>Actinomycetes</taxon>
        <taxon>Propionibacteriales</taxon>
        <taxon>Nocardioidaceae</taxon>
        <taxon>Aeromicrobium</taxon>
    </lineage>
</organism>
<accession>A0A5Q2MFR9</accession>
<evidence type="ECO:0000313" key="3">
    <source>
        <dbReference type="Proteomes" id="UP000392064"/>
    </source>
</evidence>
<feature type="transmembrane region" description="Helical" evidence="1">
    <location>
        <begin position="106"/>
        <end position="134"/>
    </location>
</feature>
<evidence type="ECO:0000256" key="1">
    <source>
        <dbReference type="SAM" id="Phobius"/>
    </source>
</evidence>
<proteinExistence type="predicted"/>
<feature type="transmembrane region" description="Helical" evidence="1">
    <location>
        <begin position="207"/>
        <end position="224"/>
    </location>
</feature>
<dbReference type="RefSeq" id="WP_153653267.1">
    <property type="nucleotide sequence ID" value="NZ_CP045737.1"/>
</dbReference>
<keyword evidence="3" id="KW-1185">Reference proteome</keyword>
<keyword evidence="1" id="KW-0812">Transmembrane</keyword>